<dbReference type="AlphaFoldDB" id="A0AAX4L428"/>
<evidence type="ECO:0000313" key="1">
    <source>
        <dbReference type="EMBL" id="WWQ61612.1"/>
    </source>
</evidence>
<dbReference type="EMBL" id="CP146016">
    <property type="protein sequence ID" value="WWQ61612.1"/>
    <property type="molecule type" value="Genomic_DNA"/>
</dbReference>
<proteinExistence type="predicted"/>
<evidence type="ECO:0000313" key="2">
    <source>
        <dbReference type="Proteomes" id="UP001432202"/>
    </source>
</evidence>
<dbReference type="RefSeq" id="WP_338604224.1">
    <property type="nucleotide sequence ID" value="NZ_CP146016.1"/>
</dbReference>
<gene>
    <name evidence="1" type="ORF">V6M85_05945</name>
</gene>
<organism evidence="1 2">
    <name type="scientific">Sulfolobus tengchongensis</name>
    <dbReference type="NCBI Taxonomy" id="207809"/>
    <lineage>
        <taxon>Archaea</taxon>
        <taxon>Thermoproteota</taxon>
        <taxon>Thermoprotei</taxon>
        <taxon>Sulfolobales</taxon>
        <taxon>Sulfolobaceae</taxon>
        <taxon>Sulfolobus</taxon>
    </lineage>
</organism>
<dbReference type="GeneID" id="89336291"/>
<keyword evidence="2" id="KW-1185">Reference proteome</keyword>
<name>A0AAX4L428_9CREN</name>
<dbReference type="Proteomes" id="UP001432202">
    <property type="component" value="Chromosome"/>
</dbReference>
<sequence>MPKGADVRLTPVSEQLRDRAEIIMRLYEIKDEKDFYTNAFMNMMNMMEKDESIIGVDFCFLVPFILIHENFSFVHVSSHIDISYFNDEIVRHLLKKYFSFMNSINFKHLIEYIIPYTTMVTVNKNGSNLEYKINVNGIDRSLLNYIENFLQTAVEVLNIGKIRFSNNSIEIITPHQSPVDFTSHNHHLVRVDSSVIGKRNQIIAKFNLKNDNKIDKLINDWSLYQVLVIYETLFKNNLLIYDIIYRLNDIYTLFLELRRTGHIIFPKIKGLKSVNYRLIDRDLIQRNLDIFSILITPTLKFSKINNQELIITGLDNIDQSFHDLVKYILNDNNAEIEKDSGGYFRVRLSERIFS</sequence>
<protein>
    <submittedName>
        <fullName evidence="1">Uncharacterized protein</fullName>
    </submittedName>
</protein>
<reference evidence="1 2" key="1">
    <citation type="submission" date="2024-02" db="EMBL/GenBank/DDBJ databases">
        <title>STSV induces naive adaptation in Sulfolobus.</title>
        <authorList>
            <person name="Xiang X."/>
            <person name="Song M."/>
        </authorList>
    </citation>
    <scope>NUCLEOTIDE SEQUENCE [LARGE SCALE GENOMIC DNA]</scope>
    <source>
        <strain evidence="1 2">RT2</strain>
    </source>
</reference>
<accession>A0AAX4L428</accession>